<evidence type="ECO:0000256" key="5">
    <source>
        <dbReference type="ARBA" id="ARBA00023242"/>
    </source>
</evidence>
<dbReference type="Proteomes" id="UP000001514">
    <property type="component" value="Unassembled WGS sequence"/>
</dbReference>
<accession>D8SNH9</accession>
<dbReference type="KEGG" id="smo:SELMODRAFT_449594"/>
<keyword evidence="2" id="KW-0805">Transcription regulation</keyword>
<dbReference type="InterPro" id="IPR033896">
    <property type="entry name" value="MEF2-like_N"/>
</dbReference>
<dbReference type="InterPro" id="IPR050142">
    <property type="entry name" value="MADS-box/MEF2_TF"/>
</dbReference>
<dbReference type="eggNOG" id="KOG0014">
    <property type="taxonomic scope" value="Eukaryota"/>
</dbReference>
<dbReference type="GO" id="GO:0046983">
    <property type="term" value="F:protein dimerization activity"/>
    <property type="evidence" value="ECO:0007669"/>
    <property type="project" value="InterPro"/>
</dbReference>
<dbReference type="Gramene" id="EFJ14171">
    <property type="protein sequence ID" value="EFJ14171"/>
    <property type="gene ID" value="SELMODRAFT_449545"/>
</dbReference>
<dbReference type="Gramene" id="EFJ13151">
    <property type="protein sequence ID" value="EFJ13151"/>
    <property type="gene ID" value="SELMODRAFT_449594"/>
</dbReference>
<dbReference type="EMBL" id="GL377629">
    <property type="protein sequence ID" value="EFJ14171.1"/>
    <property type="molecule type" value="Genomic_DNA"/>
</dbReference>
<feature type="domain" description="K-box" evidence="8">
    <location>
        <begin position="88"/>
        <end position="178"/>
    </location>
</feature>
<dbReference type="KEGG" id="smo:SELMODRAFT_449545"/>
<dbReference type="PROSITE" id="PS50066">
    <property type="entry name" value="MADS_BOX_2"/>
    <property type="match status" value="1"/>
</dbReference>
<dbReference type="SUPFAM" id="SSF55455">
    <property type="entry name" value="SRF-like"/>
    <property type="match status" value="1"/>
</dbReference>
<name>D8SNH9_SELML</name>
<feature type="domain" description="MADS-box" evidence="7">
    <location>
        <begin position="1"/>
        <end position="61"/>
    </location>
</feature>
<comment type="subcellular location">
    <subcellularLocation>
        <location evidence="1">Nucleus</location>
    </subcellularLocation>
</comment>
<feature type="coiled-coil region" evidence="6">
    <location>
        <begin position="88"/>
        <end position="115"/>
    </location>
</feature>
<evidence type="ECO:0000256" key="6">
    <source>
        <dbReference type="SAM" id="Coils"/>
    </source>
</evidence>
<evidence type="ECO:0000256" key="3">
    <source>
        <dbReference type="ARBA" id="ARBA00023125"/>
    </source>
</evidence>
<dbReference type="PANTHER" id="PTHR48019">
    <property type="entry name" value="SERUM RESPONSE FACTOR HOMOLOG"/>
    <property type="match status" value="1"/>
</dbReference>
<dbReference type="Pfam" id="PF01486">
    <property type="entry name" value="K-box"/>
    <property type="match status" value="1"/>
</dbReference>
<evidence type="ECO:0000256" key="2">
    <source>
        <dbReference type="ARBA" id="ARBA00023015"/>
    </source>
</evidence>
<protein>
    <submittedName>
        <fullName evidence="10">MADS-domain transcription factor</fullName>
    </submittedName>
</protein>
<dbReference type="Pfam" id="PF00319">
    <property type="entry name" value="SRF-TF"/>
    <property type="match status" value="1"/>
</dbReference>
<dbReference type="CDD" id="cd00265">
    <property type="entry name" value="MADS_MEF2_like"/>
    <property type="match status" value="1"/>
</dbReference>
<dbReference type="GO" id="GO:0006357">
    <property type="term" value="P:regulation of transcription by RNA polymerase II"/>
    <property type="evidence" value="ECO:0000318"/>
    <property type="project" value="GO_Central"/>
</dbReference>
<keyword evidence="6" id="KW-0175">Coiled coil</keyword>
<evidence type="ECO:0000313" key="11">
    <source>
        <dbReference type="Proteomes" id="UP000001514"/>
    </source>
</evidence>
<keyword evidence="3" id="KW-0238">DNA-binding</keyword>
<sequence length="235" mass="26916">MGRGKIEIKRIENATNRQVTFSKRRGGLLKKAHELSVLCDAQIALIIFSSTGKLFEYSSSSTSMKEILDRYGRYPEGNHNTSIVDHDNERWGRELIRLKQQIEQLQQTHRHMVGEDLIHLGIKDLQQLEHRLLSGLERIRARKDQLIAEQLDELRRKELHLQRENDHLRRKLNGIHSVIDSGGKPLATLNVVATPLETREPPSVTLPFSIHGQLAPLPAFVEHHPQMLQTSLHLG</sequence>
<evidence type="ECO:0000259" key="7">
    <source>
        <dbReference type="PROSITE" id="PS50066"/>
    </source>
</evidence>
<dbReference type="STRING" id="88036.D8SNH9"/>
<dbReference type="InterPro" id="IPR036879">
    <property type="entry name" value="TF_MADSbox_sf"/>
</dbReference>
<evidence type="ECO:0000256" key="1">
    <source>
        <dbReference type="ARBA" id="ARBA00004123"/>
    </source>
</evidence>
<keyword evidence="4" id="KW-0804">Transcription</keyword>
<dbReference type="InParanoid" id="D8SNH9"/>
<dbReference type="FunCoup" id="D8SNH9">
    <property type="interactions" value="16"/>
</dbReference>
<dbReference type="PROSITE" id="PS00350">
    <property type="entry name" value="MADS_BOX_1"/>
    <property type="match status" value="1"/>
</dbReference>
<gene>
    <name evidence="10" type="primary">MADS3-1</name>
    <name evidence="9" type="synonym">MADS3-2</name>
    <name evidence="10" type="ORF">SELMODRAFT_449545</name>
    <name evidence="9" type="ORF">SELMODRAFT_449594</name>
</gene>
<dbReference type="AlphaFoldDB" id="D8SNH9"/>
<dbReference type="SMART" id="SM00432">
    <property type="entry name" value="MADS"/>
    <property type="match status" value="1"/>
</dbReference>
<dbReference type="PROSITE" id="PS51297">
    <property type="entry name" value="K_BOX"/>
    <property type="match status" value="1"/>
</dbReference>
<dbReference type="GO" id="GO:0000978">
    <property type="term" value="F:RNA polymerase II cis-regulatory region sequence-specific DNA binding"/>
    <property type="evidence" value="ECO:0000318"/>
    <property type="project" value="GO_Central"/>
</dbReference>
<evidence type="ECO:0000259" key="8">
    <source>
        <dbReference type="PROSITE" id="PS51297"/>
    </source>
</evidence>
<dbReference type="InterPro" id="IPR002100">
    <property type="entry name" value="TF_MADSbox"/>
</dbReference>
<dbReference type="FunFam" id="3.40.1810.10:FF:000003">
    <property type="entry name" value="MADS-box transcription factor MADS-MC"/>
    <property type="match status" value="1"/>
</dbReference>
<dbReference type="PRINTS" id="PR00404">
    <property type="entry name" value="MADSDOMAIN"/>
</dbReference>
<dbReference type="OMA" id="HDNERWG"/>
<dbReference type="HOGENOM" id="CLU_053053_0_1_1"/>
<dbReference type="GO" id="GO:0000981">
    <property type="term" value="F:DNA-binding transcription factor activity, RNA polymerase II-specific"/>
    <property type="evidence" value="ECO:0000318"/>
    <property type="project" value="GO_Central"/>
</dbReference>
<dbReference type="Gene3D" id="3.40.1810.10">
    <property type="entry name" value="Transcription factor, MADS-box"/>
    <property type="match status" value="1"/>
</dbReference>
<evidence type="ECO:0000313" key="9">
    <source>
        <dbReference type="EMBL" id="EFJ13151.1"/>
    </source>
</evidence>
<keyword evidence="5" id="KW-0539">Nucleus</keyword>
<dbReference type="GO" id="GO:0005634">
    <property type="term" value="C:nucleus"/>
    <property type="evidence" value="ECO:0007669"/>
    <property type="project" value="UniProtKB-SubCell"/>
</dbReference>
<organism evidence="11">
    <name type="scientific">Selaginella moellendorffii</name>
    <name type="common">Spikemoss</name>
    <dbReference type="NCBI Taxonomy" id="88036"/>
    <lineage>
        <taxon>Eukaryota</taxon>
        <taxon>Viridiplantae</taxon>
        <taxon>Streptophyta</taxon>
        <taxon>Embryophyta</taxon>
        <taxon>Tracheophyta</taxon>
        <taxon>Lycopodiopsida</taxon>
        <taxon>Selaginellales</taxon>
        <taxon>Selaginellaceae</taxon>
        <taxon>Selaginella</taxon>
    </lineage>
</organism>
<dbReference type="InterPro" id="IPR002487">
    <property type="entry name" value="TF_Kbox"/>
</dbReference>
<keyword evidence="11" id="KW-1185">Reference proteome</keyword>
<proteinExistence type="predicted"/>
<evidence type="ECO:0000313" key="10">
    <source>
        <dbReference type="EMBL" id="EFJ14171.1"/>
    </source>
</evidence>
<reference evidence="10 11" key="1">
    <citation type="journal article" date="2011" name="Science">
        <title>The Selaginella genome identifies genetic changes associated with the evolution of vascular plants.</title>
        <authorList>
            <person name="Banks J.A."/>
            <person name="Nishiyama T."/>
            <person name="Hasebe M."/>
            <person name="Bowman J.L."/>
            <person name="Gribskov M."/>
            <person name="dePamphilis C."/>
            <person name="Albert V.A."/>
            <person name="Aono N."/>
            <person name="Aoyama T."/>
            <person name="Ambrose B.A."/>
            <person name="Ashton N.W."/>
            <person name="Axtell M.J."/>
            <person name="Barker E."/>
            <person name="Barker M.S."/>
            <person name="Bennetzen J.L."/>
            <person name="Bonawitz N.D."/>
            <person name="Chapple C."/>
            <person name="Cheng C."/>
            <person name="Correa L.G."/>
            <person name="Dacre M."/>
            <person name="DeBarry J."/>
            <person name="Dreyer I."/>
            <person name="Elias M."/>
            <person name="Engstrom E.M."/>
            <person name="Estelle M."/>
            <person name="Feng L."/>
            <person name="Finet C."/>
            <person name="Floyd S.K."/>
            <person name="Frommer W.B."/>
            <person name="Fujita T."/>
            <person name="Gramzow L."/>
            <person name="Gutensohn M."/>
            <person name="Harholt J."/>
            <person name="Hattori M."/>
            <person name="Heyl A."/>
            <person name="Hirai T."/>
            <person name="Hiwatashi Y."/>
            <person name="Ishikawa M."/>
            <person name="Iwata M."/>
            <person name="Karol K.G."/>
            <person name="Koehler B."/>
            <person name="Kolukisaoglu U."/>
            <person name="Kubo M."/>
            <person name="Kurata T."/>
            <person name="Lalonde S."/>
            <person name="Li K."/>
            <person name="Li Y."/>
            <person name="Litt A."/>
            <person name="Lyons E."/>
            <person name="Manning G."/>
            <person name="Maruyama T."/>
            <person name="Michael T.P."/>
            <person name="Mikami K."/>
            <person name="Miyazaki S."/>
            <person name="Morinaga S."/>
            <person name="Murata T."/>
            <person name="Mueller-Roeber B."/>
            <person name="Nelson D.R."/>
            <person name="Obara M."/>
            <person name="Oguri Y."/>
            <person name="Olmstead R.G."/>
            <person name="Onodera N."/>
            <person name="Petersen B.L."/>
            <person name="Pils B."/>
            <person name="Prigge M."/>
            <person name="Rensing S.A."/>
            <person name="Riano-Pachon D.M."/>
            <person name="Roberts A.W."/>
            <person name="Sato Y."/>
            <person name="Scheller H.V."/>
            <person name="Schulz B."/>
            <person name="Schulz C."/>
            <person name="Shakirov E.V."/>
            <person name="Shibagaki N."/>
            <person name="Shinohara N."/>
            <person name="Shippen D.E."/>
            <person name="Soerensen I."/>
            <person name="Sotooka R."/>
            <person name="Sugimoto N."/>
            <person name="Sugita M."/>
            <person name="Sumikawa N."/>
            <person name="Tanurdzic M."/>
            <person name="Theissen G."/>
            <person name="Ulvskov P."/>
            <person name="Wakazuki S."/>
            <person name="Weng J.K."/>
            <person name="Willats W.W."/>
            <person name="Wipf D."/>
            <person name="Wolf P.G."/>
            <person name="Yang L."/>
            <person name="Zimmer A.D."/>
            <person name="Zhu Q."/>
            <person name="Mitros T."/>
            <person name="Hellsten U."/>
            <person name="Loque D."/>
            <person name="Otillar R."/>
            <person name="Salamov A."/>
            <person name="Schmutz J."/>
            <person name="Shapiro H."/>
            <person name="Lindquist E."/>
            <person name="Lucas S."/>
            <person name="Rokhsar D."/>
            <person name="Grigoriev I.V."/>
        </authorList>
    </citation>
    <scope>NUCLEOTIDE SEQUENCE [LARGE SCALE GENOMIC DNA]</scope>
</reference>
<evidence type="ECO:0000256" key="4">
    <source>
        <dbReference type="ARBA" id="ARBA00023163"/>
    </source>
</evidence>
<dbReference type="EMBL" id="GL377635">
    <property type="protein sequence ID" value="EFJ13151.1"/>
    <property type="molecule type" value="Genomic_DNA"/>
</dbReference>
<dbReference type="GO" id="GO:0045944">
    <property type="term" value="P:positive regulation of transcription by RNA polymerase II"/>
    <property type="evidence" value="ECO:0007669"/>
    <property type="project" value="InterPro"/>
</dbReference>